<feature type="compositionally biased region" description="Low complexity" evidence="1">
    <location>
        <begin position="42"/>
        <end position="61"/>
    </location>
</feature>
<protein>
    <submittedName>
        <fullName evidence="2">Uncharacterized protein</fullName>
    </submittedName>
</protein>
<evidence type="ECO:0000313" key="2">
    <source>
        <dbReference type="EMBL" id="CAD7413754.1"/>
    </source>
</evidence>
<sequence length="402" mass="45420">MYLNYTVISQSGQFQELEELQILDRNLEGPGKLASPQHPATENDSTTENTTNNSRHSSVAAVRHHVVRPQSMYTGDNPNRPSPHARPLSVSTSPEQSRLLSELNRVILPTTSSPLLPSNIPTSKPDSITSLSSLSEADMLGSPASSPFVSYKQFLQLTDMVSKLEHKLDKQREEFTKTVNDLALKLSEEVEQRFHIQKELDKLSNLVTQQGPTPDNITPISRIGTFVHSRNILERRLRCLVEKSHLVQRHVPKGAVRFRRERLTSYPSVNVLKRRLRSRTLSSVRFRREHLTSLISISECSREEVEKLHLVQRQVPKRVFDLTHNHQSGSSQHFVEGVFPASLGGELYIKYIQGVVGSEMKPIIGEIITKGKITDLMYKKTLYHATVKDWVDLVVQSLATGL</sequence>
<organism evidence="2">
    <name type="scientific">Timema poppense</name>
    <name type="common">Walking stick</name>
    <dbReference type="NCBI Taxonomy" id="170557"/>
    <lineage>
        <taxon>Eukaryota</taxon>
        <taxon>Metazoa</taxon>
        <taxon>Ecdysozoa</taxon>
        <taxon>Arthropoda</taxon>
        <taxon>Hexapoda</taxon>
        <taxon>Insecta</taxon>
        <taxon>Pterygota</taxon>
        <taxon>Neoptera</taxon>
        <taxon>Polyneoptera</taxon>
        <taxon>Phasmatodea</taxon>
        <taxon>Timematodea</taxon>
        <taxon>Timematoidea</taxon>
        <taxon>Timematidae</taxon>
        <taxon>Timema</taxon>
    </lineage>
</organism>
<name>A0A7R9DH65_TIMPO</name>
<proteinExistence type="predicted"/>
<feature type="region of interest" description="Disordered" evidence="1">
    <location>
        <begin position="28"/>
        <end position="96"/>
    </location>
</feature>
<dbReference type="AlphaFoldDB" id="A0A7R9DH65"/>
<evidence type="ECO:0000256" key="1">
    <source>
        <dbReference type="SAM" id="MobiDB-lite"/>
    </source>
</evidence>
<reference evidence="2" key="1">
    <citation type="submission" date="2020-11" db="EMBL/GenBank/DDBJ databases">
        <authorList>
            <person name="Tran Van P."/>
        </authorList>
    </citation>
    <scope>NUCLEOTIDE SEQUENCE</scope>
</reference>
<accession>A0A7R9DH65</accession>
<gene>
    <name evidence="2" type="ORF">TPSB3V08_LOCUS9226</name>
</gene>
<dbReference type="EMBL" id="OD007190">
    <property type="protein sequence ID" value="CAD7413754.1"/>
    <property type="molecule type" value="Genomic_DNA"/>
</dbReference>